<dbReference type="PANTHER" id="PTHR12992:SF11">
    <property type="entry name" value="MITOCHONDRIAL COENZYME A DIPHOSPHATASE NUDT8"/>
    <property type="match status" value="1"/>
</dbReference>
<evidence type="ECO:0000313" key="9">
    <source>
        <dbReference type="EMBL" id="PWC26882.1"/>
    </source>
</evidence>
<dbReference type="Gene3D" id="3.90.79.10">
    <property type="entry name" value="Nucleoside Triphosphate Pyrophosphohydrolase"/>
    <property type="match status" value="1"/>
</dbReference>
<keyword evidence="6" id="KW-0464">Manganese</keyword>
<evidence type="ECO:0000256" key="5">
    <source>
        <dbReference type="ARBA" id="ARBA00022842"/>
    </source>
</evidence>
<dbReference type="InterPro" id="IPR045121">
    <property type="entry name" value="CoAse"/>
</dbReference>
<keyword evidence="5" id="KW-0460">Magnesium</keyword>
<keyword evidence="4 7" id="KW-0378">Hydrolase</keyword>
<proteinExistence type="inferred from homology"/>
<evidence type="ECO:0000313" key="10">
    <source>
        <dbReference type="Proteomes" id="UP000245048"/>
    </source>
</evidence>
<dbReference type="RefSeq" id="WP_109518848.1">
    <property type="nucleotide sequence ID" value="NZ_PDOA01000022.1"/>
</dbReference>
<evidence type="ECO:0000256" key="4">
    <source>
        <dbReference type="ARBA" id="ARBA00022801"/>
    </source>
</evidence>
<comment type="cofactor">
    <cofactor evidence="2">
        <name>Mg(2+)</name>
        <dbReference type="ChEBI" id="CHEBI:18420"/>
    </cofactor>
</comment>
<evidence type="ECO:0000256" key="7">
    <source>
        <dbReference type="RuleBase" id="RU003476"/>
    </source>
</evidence>
<dbReference type="InterPro" id="IPR015797">
    <property type="entry name" value="NUDIX_hydrolase-like_dom_sf"/>
</dbReference>
<dbReference type="GO" id="GO:0046872">
    <property type="term" value="F:metal ion binding"/>
    <property type="evidence" value="ECO:0007669"/>
    <property type="project" value="UniProtKB-KW"/>
</dbReference>
<evidence type="ECO:0000256" key="2">
    <source>
        <dbReference type="ARBA" id="ARBA00001946"/>
    </source>
</evidence>
<evidence type="ECO:0000259" key="8">
    <source>
        <dbReference type="PROSITE" id="PS51462"/>
    </source>
</evidence>
<dbReference type="NCBIfam" id="NF007980">
    <property type="entry name" value="PRK10707.1"/>
    <property type="match status" value="1"/>
</dbReference>
<dbReference type="OrthoDB" id="9802805at2"/>
<sequence length="203" mass="21723">MNDAPLPVPAAPPLDVAEVARRLSDPARLARGGGTVPPEGGRAAAVLVPVVLHEAGPTLLLTLRAERLSSHAGQVAFPGGRIEPGENPEQAALREAAEEVGLDPRLPRILGRLPEHVTGTGFHVTPVLALLEPPLNLMPSPDEVALVFEYALAPLLDPALPQRQSALWKGERRHFYVWPHETHYVWGATAAIMHSLAVALREA</sequence>
<dbReference type="PRINTS" id="PR00502">
    <property type="entry name" value="NUDIXFAMILY"/>
</dbReference>
<comment type="caution">
    <text evidence="9">The sequence shown here is derived from an EMBL/GenBank/DDBJ whole genome shotgun (WGS) entry which is preliminary data.</text>
</comment>
<evidence type="ECO:0000256" key="6">
    <source>
        <dbReference type="ARBA" id="ARBA00023211"/>
    </source>
</evidence>
<dbReference type="EMBL" id="PDOA01000022">
    <property type="protein sequence ID" value="PWC26882.1"/>
    <property type="molecule type" value="Genomic_DNA"/>
</dbReference>
<gene>
    <name evidence="9" type="ORF">CR165_20670</name>
</gene>
<dbReference type="SUPFAM" id="SSF55811">
    <property type="entry name" value="Nudix"/>
    <property type="match status" value="1"/>
</dbReference>
<feature type="domain" description="Nudix hydrolase" evidence="8">
    <location>
        <begin position="41"/>
        <end position="171"/>
    </location>
</feature>
<keyword evidence="3" id="KW-0479">Metal-binding</keyword>
<dbReference type="AlphaFoldDB" id="A0A2U1UZ01"/>
<reference evidence="10" key="1">
    <citation type="submission" date="2017-10" db="EMBL/GenBank/DDBJ databases">
        <authorList>
            <person name="Toshchakov S.V."/>
            <person name="Goeva M.A."/>
        </authorList>
    </citation>
    <scope>NUCLEOTIDE SEQUENCE [LARGE SCALE GENOMIC DNA]</scope>
    <source>
        <strain evidence="10">JR1/69-1-13</strain>
    </source>
</reference>
<comment type="similarity">
    <text evidence="7">Belongs to the Nudix hydrolase family.</text>
</comment>
<dbReference type="PROSITE" id="PS51462">
    <property type="entry name" value="NUDIX"/>
    <property type="match status" value="1"/>
</dbReference>
<dbReference type="PANTHER" id="PTHR12992">
    <property type="entry name" value="NUDIX HYDROLASE"/>
    <property type="match status" value="1"/>
</dbReference>
<dbReference type="PROSITE" id="PS00893">
    <property type="entry name" value="NUDIX_BOX"/>
    <property type="match status" value="1"/>
</dbReference>
<dbReference type="GO" id="GO:0010945">
    <property type="term" value="F:coenzyme A diphosphatase activity"/>
    <property type="evidence" value="ECO:0007669"/>
    <property type="project" value="InterPro"/>
</dbReference>
<protein>
    <submittedName>
        <fullName evidence="9">CoA pyrophosphatase</fullName>
    </submittedName>
</protein>
<evidence type="ECO:0000256" key="1">
    <source>
        <dbReference type="ARBA" id="ARBA00001936"/>
    </source>
</evidence>
<name>A0A2U1UZ01_9PROT</name>
<dbReference type="Proteomes" id="UP000245048">
    <property type="component" value="Unassembled WGS sequence"/>
</dbReference>
<comment type="cofactor">
    <cofactor evidence="1">
        <name>Mn(2+)</name>
        <dbReference type="ChEBI" id="CHEBI:29035"/>
    </cofactor>
</comment>
<keyword evidence="10" id="KW-1185">Reference proteome</keyword>
<organism evidence="9 10">
    <name type="scientific">Teichococcus aestuarii</name>
    <dbReference type="NCBI Taxonomy" id="568898"/>
    <lineage>
        <taxon>Bacteria</taxon>
        <taxon>Pseudomonadati</taxon>
        <taxon>Pseudomonadota</taxon>
        <taxon>Alphaproteobacteria</taxon>
        <taxon>Acetobacterales</taxon>
        <taxon>Roseomonadaceae</taxon>
        <taxon>Roseomonas</taxon>
    </lineage>
</organism>
<accession>A0A2U1UZ01</accession>
<dbReference type="InterPro" id="IPR020084">
    <property type="entry name" value="NUDIX_hydrolase_CS"/>
</dbReference>
<evidence type="ECO:0000256" key="3">
    <source>
        <dbReference type="ARBA" id="ARBA00022723"/>
    </source>
</evidence>
<dbReference type="CDD" id="cd03426">
    <property type="entry name" value="NUDIX_CoAse_Nudt7"/>
    <property type="match status" value="1"/>
</dbReference>
<dbReference type="Pfam" id="PF00293">
    <property type="entry name" value="NUDIX"/>
    <property type="match status" value="1"/>
</dbReference>
<dbReference type="InterPro" id="IPR020476">
    <property type="entry name" value="Nudix_hydrolase"/>
</dbReference>
<dbReference type="InterPro" id="IPR000086">
    <property type="entry name" value="NUDIX_hydrolase_dom"/>
</dbReference>